<proteinExistence type="predicted"/>
<dbReference type="Proteomes" id="UP000807469">
    <property type="component" value="Unassembled WGS sequence"/>
</dbReference>
<comment type="caution">
    <text evidence="2">The sequence shown here is derived from an EMBL/GenBank/DDBJ whole genome shotgun (WGS) entry which is preliminary data.</text>
</comment>
<keyword evidence="1" id="KW-0472">Membrane</keyword>
<dbReference type="AlphaFoldDB" id="A0A9P6CT21"/>
<dbReference type="EMBL" id="MU155225">
    <property type="protein sequence ID" value="KAF9478866.1"/>
    <property type="molecule type" value="Genomic_DNA"/>
</dbReference>
<evidence type="ECO:0000313" key="3">
    <source>
        <dbReference type="Proteomes" id="UP000807469"/>
    </source>
</evidence>
<feature type="transmembrane region" description="Helical" evidence="1">
    <location>
        <begin position="35"/>
        <end position="57"/>
    </location>
</feature>
<name>A0A9P6CT21_9AGAR</name>
<evidence type="ECO:0000256" key="1">
    <source>
        <dbReference type="SAM" id="Phobius"/>
    </source>
</evidence>
<evidence type="ECO:0000313" key="2">
    <source>
        <dbReference type="EMBL" id="KAF9478866.1"/>
    </source>
</evidence>
<keyword evidence="3" id="KW-1185">Reference proteome</keyword>
<organism evidence="2 3">
    <name type="scientific">Pholiota conissans</name>
    <dbReference type="NCBI Taxonomy" id="109636"/>
    <lineage>
        <taxon>Eukaryota</taxon>
        <taxon>Fungi</taxon>
        <taxon>Dikarya</taxon>
        <taxon>Basidiomycota</taxon>
        <taxon>Agaricomycotina</taxon>
        <taxon>Agaricomycetes</taxon>
        <taxon>Agaricomycetidae</taxon>
        <taxon>Agaricales</taxon>
        <taxon>Agaricineae</taxon>
        <taxon>Strophariaceae</taxon>
        <taxon>Pholiota</taxon>
    </lineage>
</organism>
<protein>
    <submittedName>
        <fullName evidence="2">Uncharacterized protein</fullName>
    </submittedName>
</protein>
<keyword evidence="1" id="KW-1133">Transmembrane helix</keyword>
<keyword evidence="1" id="KW-0812">Transmembrane</keyword>
<accession>A0A9P6CT21</accession>
<gene>
    <name evidence="2" type="ORF">BDN70DRAFT_723449</name>
</gene>
<reference evidence="2" key="1">
    <citation type="submission" date="2020-11" db="EMBL/GenBank/DDBJ databases">
        <authorList>
            <consortium name="DOE Joint Genome Institute"/>
            <person name="Ahrendt S."/>
            <person name="Riley R."/>
            <person name="Andreopoulos W."/>
            <person name="Labutti K."/>
            <person name="Pangilinan J."/>
            <person name="Ruiz-Duenas F.J."/>
            <person name="Barrasa J.M."/>
            <person name="Sanchez-Garcia M."/>
            <person name="Camarero S."/>
            <person name="Miyauchi S."/>
            <person name="Serrano A."/>
            <person name="Linde D."/>
            <person name="Babiker R."/>
            <person name="Drula E."/>
            <person name="Ayuso-Fernandez I."/>
            <person name="Pacheco R."/>
            <person name="Padilla G."/>
            <person name="Ferreira P."/>
            <person name="Barriuso J."/>
            <person name="Kellner H."/>
            <person name="Castanera R."/>
            <person name="Alfaro M."/>
            <person name="Ramirez L."/>
            <person name="Pisabarro A.G."/>
            <person name="Kuo A."/>
            <person name="Tritt A."/>
            <person name="Lipzen A."/>
            <person name="He G."/>
            <person name="Yan M."/>
            <person name="Ng V."/>
            <person name="Cullen D."/>
            <person name="Martin F."/>
            <person name="Rosso M.-N."/>
            <person name="Henrissat B."/>
            <person name="Hibbett D."/>
            <person name="Martinez A.T."/>
            <person name="Grigoriev I.V."/>
        </authorList>
    </citation>
    <scope>NUCLEOTIDE SEQUENCE</scope>
    <source>
        <strain evidence="2">CIRM-BRFM 674</strain>
    </source>
</reference>
<sequence length="90" mass="10235">MRFNSEPTLHCGACCIQKIQALIIDVVFRKGVNRAFVFLAFAIFASVPSAAGAAYHVSDSILKRRLRSDRVRLFWILFWNIPVAFNDSME</sequence>